<gene>
    <name evidence="3" type="ORF">SCMC78_18620</name>
</gene>
<name>A0AB33KCN3_9ACTN</name>
<keyword evidence="2" id="KW-0812">Transmembrane</keyword>
<sequence length="541" mass="56662">MAVLPAVLFIVLFTVVLVVLFVVSVIVVIVPCPSSSGTSARYACWRCLPVLVSPPPAAAGRAGAWWGRGDTVPVGPRGTTPARLLPSRLCCRAVRAAYRRRVTTSAELESRTVTVSPGGTATTTLTVRNDGDIVEAYTLEVVGDCAAWSTVEPARVSLYPGTSETVTLTFAPPRSHEVRAGETPLAVRVLPAERPESVVVPESTVTVEPFHELRTELEPRRRRGWLGARFRTAVQNKGNTPVDVALAAKQAGEDLRLAFTPDRKRLEPGESAEVRLKVRARKLIWFGEPVSWPFEVRATEGAEGEAEDELPGGSEPLPGEFAQIPVLPKWLLIVLAALLALLLAWFALVRPAVQSTAKQAGTKAAQEETERGKEQGSTPPGGADNPAGGQGQGTGPDGTGPGTGGTGPGGSGGGNGGGGVGGGQQASETIDVQTRAGATEERAYKVPAGKVFGVTDIVVANFQGDEGVVTISFGERKITTIALETFRNQDYHWVTPIQVPENATVTASVTCAKPGTPATGTQASGCHQVLNVSGVLSDLAR</sequence>
<dbReference type="Gene3D" id="2.60.40.10">
    <property type="entry name" value="Immunoglobulins"/>
    <property type="match status" value="1"/>
</dbReference>
<evidence type="ECO:0000313" key="3">
    <source>
        <dbReference type="EMBL" id="BFP52055.1"/>
    </source>
</evidence>
<organism evidence="3">
    <name type="scientific">Streptomyces sp. CMC78</name>
    <dbReference type="NCBI Taxonomy" id="3231512"/>
    <lineage>
        <taxon>Bacteria</taxon>
        <taxon>Bacillati</taxon>
        <taxon>Actinomycetota</taxon>
        <taxon>Actinomycetes</taxon>
        <taxon>Kitasatosporales</taxon>
        <taxon>Streptomycetaceae</taxon>
        <taxon>Streptomyces</taxon>
    </lineage>
</organism>
<keyword evidence="2" id="KW-1133">Transmembrane helix</keyword>
<evidence type="ECO:0000256" key="1">
    <source>
        <dbReference type="SAM" id="MobiDB-lite"/>
    </source>
</evidence>
<dbReference type="GO" id="GO:0005975">
    <property type="term" value="P:carbohydrate metabolic process"/>
    <property type="evidence" value="ECO:0007669"/>
    <property type="project" value="UniProtKB-ARBA"/>
</dbReference>
<feature type="compositionally biased region" description="Basic and acidic residues" evidence="1">
    <location>
        <begin position="365"/>
        <end position="374"/>
    </location>
</feature>
<dbReference type="EMBL" id="AP035884">
    <property type="protein sequence ID" value="BFP52055.1"/>
    <property type="molecule type" value="Genomic_DNA"/>
</dbReference>
<feature type="transmembrane region" description="Helical" evidence="2">
    <location>
        <begin position="330"/>
        <end position="349"/>
    </location>
</feature>
<accession>A0AB33KCN3</accession>
<feature type="region of interest" description="Disordered" evidence="1">
    <location>
        <begin position="360"/>
        <end position="426"/>
    </location>
</feature>
<dbReference type="AlphaFoldDB" id="A0AB33KCN3"/>
<reference evidence="3" key="1">
    <citation type="submission" date="2024-07" db="EMBL/GenBank/DDBJ databases">
        <title>Complete genome sequences of cellulolytic bacteria, Kitasatospora sp. CMC57 and Streptomyces sp. CMC78, isolated from Japanese agricultural soil.</title>
        <authorList>
            <person name="Hashimoto T."/>
            <person name="Ito M."/>
            <person name="Iwamoto M."/>
            <person name="Fukahori D."/>
            <person name="Shoda T."/>
            <person name="Sakoda M."/>
            <person name="Morohoshi T."/>
            <person name="Mitsuboshi M."/>
            <person name="Nishizawa T."/>
        </authorList>
    </citation>
    <scope>NUCLEOTIDE SEQUENCE</scope>
    <source>
        <strain evidence="3">CMC78</strain>
    </source>
</reference>
<dbReference type="KEGG" id="stcm:SCMC78_18620"/>
<feature type="compositionally biased region" description="Gly residues" evidence="1">
    <location>
        <begin position="388"/>
        <end position="424"/>
    </location>
</feature>
<evidence type="ECO:0008006" key="4">
    <source>
        <dbReference type="Google" id="ProtNLM"/>
    </source>
</evidence>
<feature type="transmembrane region" description="Helical" evidence="2">
    <location>
        <begin position="7"/>
        <end position="30"/>
    </location>
</feature>
<dbReference type="InterPro" id="IPR013783">
    <property type="entry name" value="Ig-like_fold"/>
</dbReference>
<keyword evidence="2" id="KW-0472">Membrane</keyword>
<evidence type="ECO:0000256" key="2">
    <source>
        <dbReference type="SAM" id="Phobius"/>
    </source>
</evidence>
<protein>
    <recommendedName>
        <fullName evidence="4">Hydrolytic protein</fullName>
    </recommendedName>
</protein>
<proteinExistence type="predicted"/>